<dbReference type="InterPro" id="IPR024572">
    <property type="entry name" value="RcnB"/>
</dbReference>
<dbReference type="STRING" id="1888892.BFL28_14850"/>
<dbReference type="Pfam" id="PF11776">
    <property type="entry name" value="RcnB"/>
    <property type="match status" value="1"/>
</dbReference>
<protein>
    <recommendedName>
        <fullName evidence="4">RcnB family protein</fullName>
    </recommendedName>
</protein>
<comment type="caution">
    <text evidence="2">The sequence shown here is derived from an EMBL/GenBank/DDBJ whole genome shotgun (WGS) entry which is preliminary data.</text>
</comment>
<dbReference type="AlphaFoldDB" id="A0A1E3LWW9"/>
<evidence type="ECO:0008006" key="4">
    <source>
        <dbReference type="Google" id="ProtNLM"/>
    </source>
</evidence>
<gene>
    <name evidence="2" type="ORF">BFL28_14850</name>
</gene>
<accession>A0A1E3LWW9</accession>
<evidence type="ECO:0000313" key="3">
    <source>
        <dbReference type="Proteomes" id="UP000094487"/>
    </source>
</evidence>
<feature type="region of interest" description="Disordered" evidence="1">
    <location>
        <begin position="33"/>
        <end position="55"/>
    </location>
</feature>
<dbReference type="EMBL" id="MDDS01000017">
    <property type="protein sequence ID" value="ODP38253.1"/>
    <property type="molecule type" value="Genomic_DNA"/>
</dbReference>
<evidence type="ECO:0000313" key="2">
    <source>
        <dbReference type="EMBL" id="ODP38253.1"/>
    </source>
</evidence>
<dbReference type="Proteomes" id="UP000094487">
    <property type="component" value="Unassembled WGS sequence"/>
</dbReference>
<feature type="region of interest" description="Disordered" evidence="1">
    <location>
        <begin position="70"/>
        <end position="92"/>
    </location>
</feature>
<sequence length="297" mass="32075">MAGLVASEEPGPVKSILFVTAATVIALSATTPAEAQRAGSGGPIQRAMSAPQAPRAVPIRPQAVPVPAQVRPMPMRAGPPRTMPPGRFDPPRHGGRWGSKIGGRWSGGMQAPGGWSAYRRPVRGWTLPGYWMGGRFGISDYASWGLVRPPHGYFWVRYYDDAVLVDRGGRVWDSVSGLDWDGDAYAADGYGADYDAPGYDEDDDRYELHRRGDRQLPPPPACMQRCVVPSGYASGYYAGGYYIVPPTTTVVIVGGGTTTKTVVTEEVIESGSIGSRRVVRRAPTKLIRRGPGKQLYR</sequence>
<keyword evidence="3" id="KW-1185">Reference proteome</keyword>
<organism evidence="2 3">
    <name type="scientific">Sphingomonas turrisvirgatae</name>
    <dbReference type="NCBI Taxonomy" id="1888892"/>
    <lineage>
        <taxon>Bacteria</taxon>
        <taxon>Pseudomonadati</taxon>
        <taxon>Pseudomonadota</taxon>
        <taxon>Alphaproteobacteria</taxon>
        <taxon>Sphingomonadales</taxon>
        <taxon>Sphingomonadaceae</taxon>
        <taxon>Sphingomonas</taxon>
    </lineage>
</organism>
<reference evidence="2 3" key="1">
    <citation type="submission" date="2016-08" db="EMBL/GenBank/DDBJ databases">
        <title>Draft genome of the agarase producing Sphingomonas sp. MCT13.</title>
        <authorList>
            <person name="D'Andrea M.M."/>
            <person name="Rossolini G.M."/>
            <person name="Thaller M.C."/>
        </authorList>
    </citation>
    <scope>NUCLEOTIDE SEQUENCE [LARGE SCALE GENOMIC DNA]</scope>
    <source>
        <strain evidence="2 3">MCT13</strain>
    </source>
</reference>
<name>A0A1E3LWW9_9SPHN</name>
<dbReference type="Gene3D" id="3.10.450.160">
    <property type="entry name" value="inner membrane protein cigr"/>
    <property type="match status" value="1"/>
</dbReference>
<proteinExistence type="predicted"/>
<evidence type="ECO:0000256" key="1">
    <source>
        <dbReference type="SAM" id="MobiDB-lite"/>
    </source>
</evidence>